<accession>A0A413YF16</accession>
<dbReference type="Proteomes" id="UP000283834">
    <property type="component" value="Unassembled WGS sequence"/>
</dbReference>
<reference evidence="5 6" key="1">
    <citation type="submission" date="2018-08" db="EMBL/GenBank/DDBJ databases">
        <title>A genome reference for cultivated species of the human gut microbiota.</title>
        <authorList>
            <person name="Zou Y."/>
            <person name="Xue W."/>
            <person name="Luo G."/>
        </authorList>
    </citation>
    <scope>NUCLEOTIDE SEQUENCE [LARGE SCALE GENOMIC DNA]</scope>
    <source>
        <strain evidence="2 5">AF19-16AC</strain>
        <strain evidence="4 7">AF33-12</strain>
        <strain evidence="3 6">AM21-18</strain>
    </source>
</reference>
<keyword evidence="1" id="KW-0472">Membrane</keyword>
<feature type="transmembrane region" description="Helical" evidence="1">
    <location>
        <begin position="29"/>
        <end position="53"/>
    </location>
</feature>
<protein>
    <submittedName>
        <fullName evidence="3">Uncharacterized protein</fullName>
    </submittedName>
</protein>
<gene>
    <name evidence="3" type="ORF">DW243_03565</name>
    <name evidence="2" type="ORF">DWX36_02985</name>
    <name evidence="4" type="ORF">DWZ50_02525</name>
</gene>
<dbReference type="EMBL" id="QRQE01000004">
    <property type="protein sequence ID" value="RHM80880.1"/>
    <property type="molecule type" value="Genomic_DNA"/>
</dbReference>
<dbReference type="AlphaFoldDB" id="A0A413YF16"/>
<evidence type="ECO:0000313" key="7">
    <source>
        <dbReference type="Proteomes" id="UP000285610"/>
    </source>
</evidence>
<name>A0A413YF16_MEDGN</name>
<dbReference type="EMBL" id="QRIS01000004">
    <property type="protein sequence ID" value="RHG87605.1"/>
    <property type="molecule type" value="Genomic_DNA"/>
</dbReference>
<organism evidence="3 6">
    <name type="scientific">Mediterraneibacter gnavus</name>
    <name type="common">Ruminococcus gnavus</name>
    <dbReference type="NCBI Taxonomy" id="33038"/>
    <lineage>
        <taxon>Bacteria</taxon>
        <taxon>Bacillati</taxon>
        <taxon>Bacillota</taxon>
        <taxon>Clostridia</taxon>
        <taxon>Lachnospirales</taxon>
        <taxon>Lachnospiraceae</taxon>
        <taxon>Mediterraneibacter</taxon>
    </lineage>
</organism>
<proteinExistence type="predicted"/>
<evidence type="ECO:0000313" key="5">
    <source>
        <dbReference type="Proteomes" id="UP000283834"/>
    </source>
</evidence>
<evidence type="ECO:0000313" key="4">
    <source>
        <dbReference type="EMBL" id="RHM80880.1"/>
    </source>
</evidence>
<sequence>MLFSYHQTKKGRYENMKEKNKAGRVSKKTIATVLIAMIGTVGIGMCMSIAWSYAAPEIAKELWIYFVSFNLSNL</sequence>
<evidence type="ECO:0000256" key="1">
    <source>
        <dbReference type="SAM" id="Phobius"/>
    </source>
</evidence>
<evidence type="ECO:0000313" key="2">
    <source>
        <dbReference type="EMBL" id="RGT41266.1"/>
    </source>
</evidence>
<comment type="caution">
    <text evidence="3">The sequence shown here is derived from an EMBL/GenBank/DDBJ whole genome shotgun (WGS) entry which is preliminary data.</text>
</comment>
<keyword evidence="1" id="KW-0812">Transmembrane</keyword>
<evidence type="ECO:0000313" key="3">
    <source>
        <dbReference type="EMBL" id="RHG87605.1"/>
    </source>
</evidence>
<dbReference type="Proteomes" id="UP000285610">
    <property type="component" value="Unassembled WGS sequence"/>
</dbReference>
<dbReference type="EMBL" id="QRWQ01000002">
    <property type="protein sequence ID" value="RGT41266.1"/>
    <property type="molecule type" value="Genomic_DNA"/>
</dbReference>
<keyword evidence="1" id="KW-1133">Transmembrane helix</keyword>
<dbReference type="Proteomes" id="UP000283981">
    <property type="component" value="Unassembled WGS sequence"/>
</dbReference>
<evidence type="ECO:0000313" key="6">
    <source>
        <dbReference type="Proteomes" id="UP000283981"/>
    </source>
</evidence>